<reference evidence="1" key="1">
    <citation type="submission" date="2020-04" db="EMBL/GenBank/DDBJ databases">
        <authorList>
            <person name="Chiriac C."/>
            <person name="Salcher M."/>
            <person name="Ghai R."/>
            <person name="Kavagutti S V."/>
        </authorList>
    </citation>
    <scope>NUCLEOTIDE SEQUENCE</scope>
</reference>
<name>A0A6J5P313_9CAUD</name>
<dbReference type="EMBL" id="LR796733">
    <property type="protein sequence ID" value="CAB4161874.1"/>
    <property type="molecule type" value="Genomic_DNA"/>
</dbReference>
<sequence>MIAFIILFLIILTIWYYSDKSYKLSSDEKQKKRAEKAKMEFYNRIHSTTKQNSDSSTTKSN</sequence>
<accession>A0A6J5P313</accession>
<proteinExistence type="predicted"/>
<protein>
    <submittedName>
        <fullName evidence="1">Uncharacterized protein</fullName>
    </submittedName>
</protein>
<organism evidence="1">
    <name type="scientific">uncultured Caudovirales phage</name>
    <dbReference type="NCBI Taxonomy" id="2100421"/>
    <lineage>
        <taxon>Viruses</taxon>
        <taxon>Duplodnaviria</taxon>
        <taxon>Heunggongvirae</taxon>
        <taxon>Uroviricota</taxon>
        <taxon>Caudoviricetes</taxon>
        <taxon>Peduoviridae</taxon>
        <taxon>Maltschvirus</taxon>
        <taxon>Maltschvirus maltsch</taxon>
    </lineage>
</organism>
<evidence type="ECO:0000313" key="1">
    <source>
        <dbReference type="EMBL" id="CAB4161874.1"/>
    </source>
</evidence>
<gene>
    <name evidence="1" type="ORF">UFOVP778_13</name>
</gene>